<organism evidence="5 6">
    <name type="scientific">Candidatus Kurthia intestinigallinarum</name>
    <dbReference type="NCBI Taxonomy" id="1562256"/>
    <lineage>
        <taxon>Bacteria</taxon>
        <taxon>Bacillati</taxon>
        <taxon>Bacillota</taxon>
        <taxon>Bacilli</taxon>
        <taxon>Bacillales</taxon>
        <taxon>Caryophanaceae</taxon>
        <taxon>Kurthia</taxon>
    </lineage>
</organism>
<name>A0A433RXM8_9BACL</name>
<dbReference type="PANTHER" id="PTHR34297">
    <property type="entry name" value="HYPOTHETICAL CYTOSOLIC PROTEIN-RELATED"/>
    <property type="match status" value="1"/>
</dbReference>
<evidence type="ECO:0000256" key="3">
    <source>
        <dbReference type="ARBA" id="ARBA00019574"/>
    </source>
</evidence>
<dbReference type="PANTHER" id="PTHR34297:SF3">
    <property type="entry name" value="ALKALINE SHOCK PROTEIN 23"/>
    <property type="match status" value="1"/>
</dbReference>
<dbReference type="EMBL" id="JTFC01000008">
    <property type="protein sequence ID" value="RUS58017.1"/>
    <property type="molecule type" value="Genomic_DNA"/>
</dbReference>
<evidence type="ECO:0000313" key="5">
    <source>
        <dbReference type="EMBL" id="RUS58017.1"/>
    </source>
</evidence>
<keyword evidence="6" id="KW-1185">Reference proteome</keyword>
<protein>
    <recommendedName>
        <fullName evidence="3">Alkaline shock protein 23</fullName>
    </recommendedName>
</protein>
<comment type="function">
    <text evidence="1">May play a key role in alkaline pH tolerance.</text>
</comment>
<dbReference type="InterPro" id="IPR005531">
    <property type="entry name" value="Asp23"/>
</dbReference>
<sequence length="151" mass="16811">MVNNHNTNLEKQYNDQIGVNSKEQDNTPKFENSLSFDDSVIEKISGIAAREVKGILDMKGGFTSRFGNDSVTKGVSVDVGEKQAIVDLKVILEYGQSAPAIFDKVTRLVTEQVRHMTGLDVVEVNMHVSDVMSEKEYLQQKTKDTSNSELQ</sequence>
<comment type="similarity">
    <text evidence="2">Belongs to the asp23 family.</text>
</comment>
<feature type="compositionally biased region" description="Polar residues" evidence="4">
    <location>
        <begin position="1"/>
        <end position="21"/>
    </location>
</feature>
<gene>
    <name evidence="5" type="ORF">QI30_02375</name>
</gene>
<dbReference type="Proteomes" id="UP000288623">
    <property type="component" value="Unassembled WGS sequence"/>
</dbReference>
<accession>A0A433RXM8</accession>
<comment type="caution">
    <text evidence="5">The sequence shown here is derived from an EMBL/GenBank/DDBJ whole genome shotgun (WGS) entry which is preliminary data.</text>
</comment>
<feature type="region of interest" description="Disordered" evidence="4">
    <location>
        <begin position="1"/>
        <end position="32"/>
    </location>
</feature>
<dbReference type="AlphaFoldDB" id="A0A433RXM8"/>
<proteinExistence type="inferred from homology"/>
<dbReference type="OrthoDB" id="9808942at2"/>
<dbReference type="RefSeq" id="WP_126989351.1">
    <property type="nucleotide sequence ID" value="NZ_JTFC01000008.1"/>
</dbReference>
<evidence type="ECO:0000256" key="2">
    <source>
        <dbReference type="ARBA" id="ARBA00005721"/>
    </source>
</evidence>
<evidence type="ECO:0000313" key="6">
    <source>
        <dbReference type="Proteomes" id="UP000288623"/>
    </source>
</evidence>
<reference evidence="5 6" key="1">
    <citation type="submission" date="2014-11" db="EMBL/GenBank/DDBJ databases">
        <title>Genome sequence and analysis of novel Kurthia sp.</title>
        <authorList>
            <person name="Lawson J.N."/>
            <person name="Gonzalez J.E."/>
            <person name="Rinauldi L."/>
            <person name="Xuan Z."/>
            <person name="Firman A."/>
            <person name="Shaddox L."/>
            <person name="Trudeau A."/>
            <person name="Shah S."/>
            <person name="Reiman D."/>
        </authorList>
    </citation>
    <scope>NUCLEOTIDE SEQUENCE [LARGE SCALE GENOMIC DNA]</scope>
    <source>
        <strain evidence="5 6">3B1D</strain>
    </source>
</reference>
<evidence type="ECO:0000256" key="4">
    <source>
        <dbReference type="SAM" id="MobiDB-lite"/>
    </source>
</evidence>
<evidence type="ECO:0000256" key="1">
    <source>
        <dbReference type="ARBA" id="ARBA00002561"/>
    </source>
</evidence>
<dbReference type="Pfam" id="PF03780">
    <property type="entry name" value="Asp23"/>
    <property type="match status" value="1"/>
</dbReference>